<feature type="transmembrane region" description="Helical" evidence="1">
    <location>
        <begin position="69"/>
        <end position="90"/>
    </location>
</feature>
<evidence type="ECO:0000313" key="3">
    <source>
        <dbReference type="Proteomes" id="UP000266568"/>
    </source>
</evidence>
<evidence type="ECO:0000256" key="1">
    <source>
        <dbReference type="SAM" id="Phobius"/>
    </source>
</evidence>
<feature type="transmembrane region" description="Helical" evidence="1">
    <location>
        <begin position="121"/>
        <end position="140"/>
    </location>
</feature>
<sequence length="262" mass="28665">MTTLTQSTPDIRPAEARIRRIDAADLRWALREGWNDFRSMRGDILFAALLYPLIGLIAAALTFDTRLLPLFFPLVAGLSILGPIVSSGFYELARRREEGLEANWTHFLDPIRERRRGIVELTIWLLVLFLIWLGVAWLVYDLTLGALAPTDLGSFLSALFTTREGWMMIVLGNLAGALLAAGTLATTLVAAPMVVDKAVEADSAIAVSLRATRANAGAVARWGMIVAALLVIGAIPIFIGLAVVLPVLGYATWHLYTRLVER</sequence>
<evidence type="ECO:0000313" key="2">
    <source>
        <dbReference type="EMBL" id="RIA43968.1"/>
    </source>
</evidence>
<keyword evidence="3" id="KW-1185">Reference proteome</keyword>
<protein>
    <submittedName>
        <fullName evidence="2">Putative membrane protein</fullName>
    </submittedName>
</protein>
<dbReference type="InterPro" id="IPR018692">
    <property type="entry name" value="DUF2189"/>
</dbReference>
<feature type="transmembrane region" description="Helical" evidence="1">
    <location>
        <begin position="222"/>
        <end position="253"/>
    </location>
</feature>
<dbReference type="Pfam" id="PF09955">
    <property type="entry name" value="DUF2189"/>
    <property type="match status" value="1"/>
</dbReference>
<feature type="transmembrane region" description="Helical" evidence="1">
    <location>
        <begin position="44"/>
        <end position="63"/>
    </location>
</feature>
<keyword evidence="1" id="KW-1133">Transmembrane helix</keyword>
<reference evidence="2 3" key="1">
    <citation type="submission" date="2018-08" db="EMBL/GenBank/DDBJ databases">
        <title>Genomic Encyclopedia of Type Strains, Phase IV (KMG-IV): sequencing the most valuable type-strain genomes for metagenomic binning, comparative biology and taxonomic classification.</title>
        <authorList>
            <person name="Goeker M."/>
        </authorList>
    </citation>
    <scope>NUCLEOTIDE SEQUENCE [LARGE SCALE GENOMIC DNA]</scope>
    <source>
        <strain evidence="2 3">DSM 25527</strain>
    </source>
</reference>
<keyword evidence="1" id="KW-0472">Membrane</keyword>
<keyword evidence="1" id="KW-0812">Transmembrane</keyword>
<dbReference type="AlphaFoldDB" id="A0A397P508"/>
<organism evidence="2 3">
    <name type="scientific">Hephaestia caeni</name>
    <dbReference type="NCBI Taxonomy" id="645617"/>
    <lineage>
        <taxon>Bacteria</taxon>
        <taxon>Pseudomonadati</taxon>
        <taxon>Pseudomonadota</taxon>
        <taxon>Alphaproteobacteria</taxon>
        <taxon>Sphingomonadales</taxon>
        <taxon>Sphingomonadaceae</taxon>
        <taxon>Hephaestia</taxon>
    </lineage>
</organism>
<dbReference type="EMBL" id="QXDC01000003">
    <property type="protein sequence ID" value="RIA43968.1"/>
    <property type="molecule type" value="Genomic_DNA"/>
</dbReference>
<accession>A0A397P508</accession>
<gene>
    <name evidence="2" type="ORF">DFR49_2202</name>
</gene>
<comment type="caution">
    <text evidence="2">The sequence shown here is derived from an EMBL/GenBank/DDBJ whole genome shotgun (WGS) entry which is preliminary data.</text>
</comment>
<dbReference type="OrthoDB" id="9809543at2"/>
<feature type="transmembrane region" description="Helical" evidence="1">
    <location>
        <begin position="166"/>
        <end position="191"/>
    </location>
</feature>
<proteinExistence type="predicted"/>
<dbReference type="RefSeq" id="WP_119035747.1">
    <property type="nucleotide sequence ID" value="NZ_QXDC01000003.1"/>
</dbReference>
<dbReference type="Proteomes" id="UP000266568">
    <property type="component" value="Unassembled WGS sequence"/>
</dbReference>
<name>A0A397P508_9SPHN</name>